<proteinExistence type="predicted"/>
<feature type="signal peptide" evidence="1">
    <location>
        <begin position="1"/>
        <end position="20"/>
    </location>
</feature>
<dbReference type="RefSeq" id="WP_130923305.1">
    <property type="nucleotide sequence ID" value="NZ_JAANOL010000001.1"/>
</dbReference>
<evidence type="ECO:0008006" key="4">
    <source>
        <dbReference type="Google" id="ProtNLM"/>
    </source>
</evidence>
<evidence type="ECO:0000313" key="3">
    <source>
        <dbReference type="Proteomes" id="UP000293583"/>
    </source>
</evidence>
<keyword evidence="3" id="KW-1185">Reference proteome</keyword>
<dbReference type="SUPFAM" id="SSF56925">
    <property type="entry name" value="OMPA-like"/>
    <property type="match status" value="1"/>
</dbReference>
<gene>
    <name evidence="2" type="ORF">EWU20_07325</name>
</gene>
<protein>
    <recommendedName>
        <fullName evidence="4">Outer membrane protein beta-barrel domain-containing protein</fullName>
    </recommendedName>
</protein>
<comment type="caution">
    <text evidence="2">The sequence shown here is derived from an EMBL/GenBank/DDBJ whole genome shotgun (WGS) entry which is preliminary data.</text>
</comment>
<evidence type="ECO:0000313" key="2">
    <source>
        <dbReference type="EMBL" id="TBH73178.1"/>
    </source>
</evidence>
<dbReference type="Proteomes" id="UP000293583">
    <property type="component" value="Unassembled WGS sequence"/>
</dbReference>
<sequence>MLKRFILFLFFFCSLTSVKAQMKDWAAGFRVGEPGGFMIKRYLPNGKNAVEVNFGTYGGLWGTNRSYQNGSFQNIGFSISALYLWHRPTLVNSDLHYYYGAGPQFVSRNLFSDNSVFPETKRGLGAAGIAGLEYFPIDAPNLSFFAELGMYSEILPNPFFLHIQGGVGVKVNF</sequence>
<dbReference type="AlphaFoldDB" id="A0A4Q9BDJ3"/>
<feature type="chain" id="PRO_5020429808" description="Outer membrane protein beta-barrel domain-containing protein" evidence="1">
    <location>
        <begin position="21"/>
        <end position="173"/>
    </location>
</feature>
<dbReference type="EMBL" id="SEWY01000003">
    <property type="protein sequence ID" value="TBH73178.1"/>
    <property type="molecule type" value="Genomic_DNA"/>
</dbReference>
<name>A0A4Q9BDJ3_9BACT</name>
<keyword evidence="1" id="KW-0732">Signal</keyword>
<dbReference type="OrthoDB" id="9790491at2"/>
<evidence type="ECO:0000256" key="1">
    <source>
        <dbReference type="SAM" id="SignalP"/>
    </source>
</evidence>
<accession>A0A4Q9BDJ3</accession>
<organism evidence="2 3">
    <name type="scientific">Aquirufa antheringensis</name>
    <dbReference type="NCBI Taxonomy" id="2516559"/>
    <lineage>
        <taxon>Bacteria</taxon>
        <taxon>Pseudomonadati</taxon>
        <taxon>Bacteroidota</taxon>
        <taxon>Cytophagia</taxon>
        <taxon>Cytophagales</taxon>
        <taxon>Flectobacillaceae</taxon>
        <taxon>Aquirufa</taxon>
    </lineage>
</organism>
<dbReference type="InterPro" id="IPR011250">
    <property type="entry name" value="OMP/PagP_B-barrel"/>
</dbReference>
<reference evidence="2 3" key="1">
    <citation type="submission" date="2019-02" db="EMBL/GenBank/DDBJ databases">
        <title>Genome of a new Bacteroidetes strain.</title>
        <authorList>
            <person name="Pitt A."/>
        </authorList>
    </citation>
    <scope>NUCLEOTIDE SEQUENCE [LARGE SCALE GENOMIC DNA]</scope>
    <source>
        <strain evidence="2 3">103A-SOEBACH</strain>
    </source>
</reference>